<evidence type="ECO:0000313" key="2">
    <source>
        <dbReference type="Proteomes" id="UP000789706"/>
    </source>
</evidence>
<dbReference type="Proteomes" id="UP000789706">
    <property type="component" value="Unassembled WGS sequence"/>
</dbReference>
<reference evidence="1" key="1">
    <citation type="submission" date="2021-06" db="EMBL/GenBank/DDBJ databases">
        <authorList>
            <person name="Kallberg Y."/>
            <person name="Tangrot J."/>
            <person name="Rosling A."/>
        </authorList>
    </citation>
    <scope>NUCLEOTIDE SEQUENCE</scope>
    <source>
        <strain evidence="1">AZ414A</strain>
    </source>
</reference>
<name>A0A9N9BCK0_9GLOM</name>
<gene>
    <name evidence="1" type="ORF">DEBURN_LOCUS7698</name>
</gene>
<organism evidence="1 2">
    <name type="scientific">Diversispora eburnea</name>
    <dbReference type="NCBI Taxonomy" id="1213867"/>
    <lineage>
        <taxon>Eukaryota</taxon>
        <taxon>Fungi</taxon>
        <taxon>Fungi incertae sedis</taxon>
        <taxon>Mucoromycota</taxon>
        <taxon>Glomeromycotina</taxon>
        <taxon>Glomeromycetes</taxon>
        <taxon>Diversisporales</taxon>
        <taxon>Diversisporaceae</taxon>
        <taxon>Diversispora</taxon>
    </lineage>
</organism>
<dbReference type="InterPro" id="IPR013083">
    <property type="entry name" value="Znf_RING/FYVE/PHD"/>
</dbReference>
<dbReference type="Gene3D" id="3.30.40.10">
    <property type="entry name" value="Zinc/RING finger domain, C3HC4 (zinc finger)"/>
    <property type="match status" value="1"/>
</dbReference>
<dbReference type="EMBL" id="CAJVPK010000977">
    <property type="protein sequence ID" value="CAG8563299.1"/>
    <property type="molecule type" value="Genomic_DNA"/>
</dbReference>
<keyword evidence="2" id="KW-1185">Reference proteome</keyword>
<proteinExistence type="predicted"/>
<dbReference type="OrthoDB" id="8062037at2759"/>
<comment type="caution">
    <text evidence="1">The sequence shown here is derived from an EMBL/GenBank/DDBJ whole genome shotgun (WGS) entry which is preliminary data.</text>
</comment>
<evidence type="ECO:0000313" key="1">
    <source>
        <dbReference type="EMBL" id="CAG8563299.1"/>
    </source>
</evidence>
<accession>A0A9N9BCK0</accession>
<sequence>MEASNSRVLALNILNEPGILASGIHVPKLKSCPKCCKEILSDPPQSITILSYNHVFHRACIEKDFLYSAPGVSRCPIPSCHRDIENKSADTIEDLESNEWTSDMPDIAEFLDNSTCENDSEPVSETHNSELVTKTHNLHVTTWIKEKLDAKNNDDHEFMKTLGLLEEPLEVEQVQSTIQSSTDNGNIKATKQVISAKLALNEEQEHNSLNMESQAVSPIETLHHSNTIVFSDLPHFRRPAIRWK</sequence>
<dbReference type="SUPFAM" id="SSF57850">
    <property type="entry name" value="RING/U-box"/>
    <property type="match status" value="1"/>
</dbReference>
<protein>
    <submittedName>
        <fullName evidence="1">11462_t:CDS:1</fullName>
    </submittedName>
</protein>
<dbReference type="AlphaFoldDB" id="A0A9N9BCK0"/>